<accession>A0A8C6UE91</accession>
<keyword evidence="4" id="KW-1015">Disulfide bond</keyword>
<organism evidence="6 7">
    <name type="scientific">Neogobius melanostomus</name>
    <name type="common">round goby</name>
    <dbReference type="NCBI Taxonomy" id="47308"/>
    <lineage>
        <taxon>Eukaryota</taxon>
        <taxon>Metazoa</taxon>
        <taxon>Chordata</taxon>
        <taxon>Craniata</taxon>
        <taxon>Vertebrata</taxon>
        <taxon>Euteleostomi</taxon>
        <taxon>Actinopterygii</taxon>
        <taxon>Neopterygii</taxon>
        <taxon>Teleostei</taxon>
        <taxon>Neoteleostei</taxon>
        <taxon>Acanthomorphata</taxon>
        <taxon>Gobiaria</taxon>
        <taxon>Gobiiformes</taxon>
        <taxon>Gobioidei</taxon>
        <taxon>Gobiidae</taxon>
        <taxon>Benthophilinae</taxon>
        <taxon>Neogobiini</taxon>
        <taxon>Neogobius</taxon>
    </lineage>
</organism>
<dbReference type="AlphaFoldDB" id="A0A8C6UE91"/>
<comment type="similarity">
    <text evidence="5">Belongs to the LECT2/MIM-1 family.</text>
</comment>
<keyword evidence="2" id="KW-0732">Signal</keyword>
<evidence type="ECO:0000313" key="6">
    <source>
        <dbReference type="Ensembl" id="ENSNMLP00000033895.1"/>
    </source>
</evidence>
<reference evidence="6" key="1">
    <citation type="submission" date="2025-08" db="UniProtKB">
        <authorList>
            <consortium name="Ensembl"/>
        </authorList>
    </citation>
    <scope>IDENTIFICATION</scope>
</reference>
<dbReference type="InterPro" id="IPR008663">
    <property type="entry name" value="LECT2"/>
</dbReference>
<dbReference type="InterPro" id="IPR011055">
    <property type="entry name" value="Dup_hybrid_motif"/>
</dbReference>
<evidence type="ECO:0000256" key="1">
    <source>
        <dbReference type="ARBA" id="ARBA00022723"/>
    </source>
</evidence>
<dbReference type="Proteomes" id="UP000694523">
    <property type="component" value="Unplaced"/>
</dbReference>
<dbReference type="Gene3D" id="2.70.70.10">
    <property type="entry name" value="Glucose Permease (Domain IIA)"/>
    <property type="match status" value="1"/>
</dbReference>
<keyword evidence="1" id="KW-0479">Metal-binding</keyword>
<sequence>MSCESWLKLVSQAWSVLCAGHYHNRIRACDVYGCGNIYLCRGAKLHKAADLVCDDYGVINAPFSGILSGPVSHSDPSGIQYDGVKLVSAGKHRLCKIISIVYL</sequence>
<protein>
    <submittedName>
        <fullName evidence="6">Uncharacterized protein</fullName>
    </submittedName>
</protein>
<evidence type="ECO:0000256" key="2">
    <source>
        <dbReference type="ARBA" id="ARBA00022729"/>
    </source>
</evidence>
<dbReference type="GO" id="GO:0046872">
    <property type="term" value="F:metal ion binding"/>
    <property type="evidence" value="ECO:0007669"/>
    <property type="project" value="UniProtKB-KW"/>
</dbReference>
<evidence type="ECO:0000256" key="5">
    <source>
        <dbReference type="ARBA" id="ARBA00024361"/>
    </source>
</evidence>
<dbReference type="Ensembl" id="ENSNMLT00000037762.1">
    <property type="protein sequence ID" value="ENSNMLP00000033895.1"/>
    <property type="gene ID" value="ENSNMLG00000021149.1"/>
</dbReference>
<reference evidence="6" key="2">
    <citation type="submission" date="2025-09" db="UniProtKB">
        <authorList>
            <consortium name="Ensembl"/>
        </authorList>
    </citation>
    <scope>IDENTIFICATION</scope>
</reference>
<dbReference type="PANTHER" id="PTHR11329:SF0">
    <property type="entry name" value="LEUKOCYTE CELL-DERIVED CHEMOTAXIN-2"/>
    <property type="match status" value="1"/>
</dbReference>
<keyword evidence="7" id="KW-1185">Reference proteome</keyword>
<keyword evidence="3" id="KW-0862">Zinc</keyword>
<dbReference type="PANTHER" id="PTHR11329">
    <property type="entry name" value="LEUKOCYTE CELL-DERIVED CHEMOTAXIN 2"/>
    <property type="match status" value="1"/>
</dbReference>
<evidence type="ECO:0000313" key="7">
    <source>
        <dbReference type="Proteomes" id="UP000694523"/>
    </source>
</evidence>
<evidence type="ECO:0000256" key="4">
    <source>
        <dbReference type="ARBA" id="ARBA00023157"/>
    </source>
</evidence>
<name>A0A8C6UE91_9GOBI</name>
<proteinExistence type="inferred from homology"/>
<evidence type="ECO:0000256" key="3">
    <source>
        <dbReference type="ARBA" id="ARBA00022833"/>
    </source>
</evidence>